<name>A0A0S2HWS4_9BACT</name>
<evidence type="ECO:0000313" key="1">
    <source>
        <dbReference type="EMBL" id="ALO14463.1"/>
    </source>
</evidence>
<protein>
    <submittedName>
        <fullName evidence="1">Uncharacterized protein</fullName>
    </submittedName>
</protein>
<dbReference type="Proteomes" id="UP000064893">
    <property type="component" value="Chromosome"/>
</dbReference>
<accession>A0A0S2HWS4</accession>
<organism evidence="1 2">
    <name type="scientific">Salinivirga cyanobacteriivorans</name>
    <dbReference type="NCBI Taxonomy" id="1307839"/>
    <lineage>
        <taxon>Bacteria</taxon>
        <taxon>Pseudomonadati</taxon>
        <taxon>Bacteroidota</taxon>
        <taxon>Bacteroidia</taxon>
        <taxon>Bacteroidales</taxon>
        <taxon>Salinivirgaceae</taxon>
        <taxon>Salinivirga</taxon>
    </lineage>
</organism>
<proteinExistence type="predicted"/>
<keyword evidence="2" id="KW-1185">Reference proteome</keyword>
<dbReference type="PATRIC" id="fig|1307839.3.peg.836"/>
<dbReference type="KEGG" id="blq:L21SP5_00792"/>
<dbReference type="AlphaFoldDB" id="A0A0S2HWS4"/>
<gene>
    <name evidence="1" type="ORF">L21SP5_00792</name>
</gene>
<reference evidence="1 2" key="1">
    <citation type="submission" date="2015-11" db="EMBL/GenBank/DDBJ databases">
        <title>Description and complete genome sequence of a novel strain predominating in hypersaline microbial mats and representing a new family of the Bacteriodetes phylum.</title>
        <authorList>
            <person name="Spring S."/>
            <person name="Bunk B."/>
            <person name="Sproer C."/>
            <person name="Klenk H.-P."/>
        </authorList>
    </citation>
    <scope>NUCLEOTIDE SEQUENCE [LARGE SCALE GENOMIC DNA]</scope>
    <source>
        <strain evidence="1 2">L21-Spi-D4</strain>
    </source>
</reference>
<sequence length="531" mass="61572">MAVLKKGNWKAPFFGKSTDYSTGRDSLGLQTTSQASYSTLLPGLTNLTNRIRYYGFYCWLLEIYAKEIGDTNPKVQNKFIRRGEYQIALLMQLHEKDTTQIPGSLFAADEISKKEADSEFSLIFGADIEKGKSTYWKYSSGAFGQYYSGALQTIGLIIHREDSPVFVCTQHEDDSIVTGTVLAQAFDKNISDSSKQLFLSNIENGVLKKSDSEKLYTELSITSIIKDSDEWELYTKLLFSNDQPLFQNADNQTFFRKDSMLTVLSYINQNETADSWDYFTCELYEQKGKDFLDEESKSSFGWYYYQLNEYWHFGVETIFWSILETLRIEHFQVELSTFLKEFDRKFLDSLIKFNFVENESQKLNEIIESIEDVDIWELSEQIRESIKATDIAKCLFLGFKMLLSIYKQNQNEFDKLKSFAAFHGMVRDGDCINGLRDFSFRLDESISDVLEKFVLKNVINRHLEVAYRKMGSGTKNTLKFSYEDNFLKHVETMSPVWTTPRIYAMYNFFEDLGYVTKENKISQIGKQLIGA</sequence>
<dbReference type="OrthoDB" id="1078940at2"/>
<dbReference type="RefSeq" id="WP_057952003.1">
    <property type="nucleotide sequence ID" value="NZ_CP013118.1"/>
</dbReference>
<dbReference type="EMBL" id="CP013118">
    <property type="protein sequence ID" value="ALO14463.1"/>
    <property type="molecule type" value="Genomic_DNA"/>
</dbReference>
<evidence type="ECO:0000313" key="2">
    <source>
        <dbReference type="Proteomes" id="UP000064893"/>
    </source>
</evidence>